<comment type="similarity">
    <text evidence="7">Belongs to the binding-protein-dependent transport system permease family.</text>
</comment>
<evidence type="ECO:0000256" key="1">
    <source>
        <dbReference type="ARBA" id="ARBA00004651"/>
    </source>
</evidence>
<evidence type="ECO:0000259" key="8">
    <source>
        <dbReference type="PROSITE" id="PS50928"/>
    </source>
</evidence>
<feature type="transmembrane region" description="Helical" evidence="7">
    <location>
        <begin position="158"/>
        <end position="180"/>
    </location>
</feature>
<dbReference type="InterPro" id="IPR000515">
    <property type="entry name" value="MetI-like"/>
</dbReference>
<gene>
    <name evidence="9" type="ORF">GCM10010191_03160</name>
</gene>
<evidence type="ECO:0000256" key="6">
    <source>
        <dbReference type="ARBA" id="ARBA00023136"/>
    </source>
</evidence>
<dbReference type="PANTHER" id="PTHR43227">
    <property type="entry name" value="BLL4140 PROTEIN"/>
    <property type="match status" value="1"/>
</dbReference>
<evidence type="ECO:0000256" key="5">
    <source>
        <dbReference type="ARBA" id="ARBA00022989"/>
    </source>
</evidence>
<proteinExistence type="inferred from homology"/>
<dbReference type="InterPro" id="IPR035906">
    <property type="entry name" value="MetI-like_sf"/>
</dbReference>
<dbReference type="CDD" id="cd06261">
    <property type="entry name" value="TM_PBP2"/>
    <property type="match status" value="1"/>
</dbReference>
<protein>
    <submittedName>
        <fullName evidence="9">Sugar ABC transporter permease</fullName>
    </submittedName>
</protein>
<dbReference type="SUPFAM" id="SSF161098">
    <property type="entry name" value="MetI-like"/>
    <property type="match status" value="1"/>
</dbReference>
<feature type="transmembrane region" description="Helical" evidence="7">
    <location>
        <begin position="112"/>
        <end position="133"/>
    </location>
</feature>
<dbReference type="Proteomes" id="UP001501231">
    <property type="component" value="Unassembled WGS sequence"/>
</dbReference>
<comment type="subcellular location">
    <subcellularLocation>
        <location evidence="1 7">Cell membrane</location>
        <topology evidence="1 7">Multi-pass membrane protein</topology>
    </subcellularLocation>
</comment>
<evidence type="ECO:0000256" key="4">
    <source>
        <dbReference type="ARBA" id="ARBA00022692"/>
    </source>
</evidence>
<keyword evidence="5 7" id="KW-1133">Transmembrane helix</keyword>
<evidence type="ECO:0000313" key="10">
    <source>
        <dbReference type="Proteomes" id="UP001501231"/>
    </source>
</evidence>
<dbReference type="Pfam" id="PF00528">
    <property type="entry name" value="BPD_transp_1"/>
    <property type="match status" value="1"/>
</dbReference>
<feature type="transmembrane region" description="Helical" evidence="7">
    <location>
        <begin position="76"/>
        <end position="100"/>
    </location>
</feature>
<dbReference type="PANTHER" id="PTHR43227:SF8">
    <property type="entry name" value="DIACETYLCHITOBIOSE UPTAKE SYSTEM PERMEASE PROTEIN DASB"/>
    <property type="match status" value="1"/>
</dbReference>
<feature type="transmembrane region" description="Helical" evidence="7">
    <location>
        <begin position="215"/>
        <end position="232"/>
    </location>
</feature>
<organism evidence="9 10">
    <name type="scientific">Actinomadura vinacea</name>
    <dbReference type="NCBI Taxonomy" id="115336"/>
    <lineage>
        <taxon>Bacteria</taxon>
        <taxon>Bacillati</taxon>
        <taxon>Actinomycetota</taxon>
        <taxon>Actinomycetes</taxon>
        <taxon>Streptosporangiales</taxon>
        <taxon>Thermomonosporaceae</taxon>
        <taxon>Actinomadura</taxon>
    </lineage>
</organism>
<keyword evidence="6 7" id="KW-0472">Membrane</keyword>
<evidence type="ECO:0000313" key="9">
    <source>
        <dbReference type="EMBL" id="GAA2399484.1"/>
    </source>
</evidence>
<keyword evidence="10" id="KW-1185">Reference proteome</keyword>
<dbReference type="RefSeq" id="WP_344586453.1">
    <property type="nucleotide sequence ID" value="NZ_BAAARW010000001.1"/>
</dbReference>
<dbReference type="PROSITE" id="PS50928">
    <property type="entry name" value="ABC_TM1"/>
    <property type="match status" value="1"/>
</dbReference>
<dbReference type="InterPro" id="IPR050809">
    <property type="entry name" value="UgpAE/MalFG_permease"/>
</dbReference>
<reference evidence="9 10" key="1">
    <citation type="journal article" date="2019" name="Int. J. Syst. Evol. Microbiol.">
        <title>The Global Catalogue of Microorganisms (GCM) 10K type strain sequencing project: providing services to taxonomists for standard genome sequencing and annotation.</title>
        <authorList>
            <consortium name="The Broad Institute Genomics Platform"/>
            <consortium name="The Broad Institute Genome Sequencing Center for Infectious Disease"/>
            <person name="Wu L."/>
            <person name="Ma J."/>
        </authorList>
    </citation>
    <scope>NUCLEOTIDE SEQUENCE [LARGE SCALE GENOMIC DNA]</scope>
    <source>
        <strain evidence="9 10">JCM 3325</strain>
    </source>
</reference>
<evidence type="ECO:0000256" key="7">
    <source>
        <dbReference type="RuleBase" id="RU363032"/>
    </source>
</evidence>
<feature type="transmembrane region" description="Helical" evidence="7">
    <location>
        <begin position="266"/>
        <end position="286"/>
    </location>
</feature>
<sequence length="295" mass="32128">MSRRHPRAAAGFLAPFCLLFLVFFVLPIGYAVYQSLLKVERTGPLGLGEETRTFAGLHNYARAFGEPGFVDSLWRVLVFAAVEVPVMIGLATVLALMLDAASARGVRFFRTAFFLPYGVPGVIASILWGFLYVPGISPILSVLEQVGVRADLLGPDTVLWSIANIVTWEFAGYNMLVVIAQLQAIDRDLYESAGVDGASAWQVVRHIKLPLVRPALVLTTVFTIIGTLQLFAEPLVLQPLARGVSSHYTPNMSAYSEAFANNDYNLAAAEAVLLALIAFVLSFGFLRMTSTRVGR</sequence>
<dbReference type="Gene3D" id="1.10.3720.10">
    <property type="entry name" value="MetI-like"/>
    <property type="match status" value="1"/>
</dbReference>
<keyword evidence="2 7" id="KW-0813">Transport</keyword>
<name>A0ABN3IAQ9_9ACTN</name>
<accession>A0ABN3IAQ9</accession>
<keyword evidence="4 7" id="KW-0812">Transmembrane</keyword>
<evidence type="ECO:0000256" key="2">
    <source>
        <dbReference type="ARBA" id="ARBA00022448"/>
    </source>
</evidence>
<feature type="domain" description="ABC transmembrane type-1" evidence="8">
    <location>
        <begin position="73"/>
        <end position="285"/>
    </location>
</feature>
<keyword evidence="3" id="KW-1003">Cell membrane</keyword>
<comment type="caution">
    <text evidence="9">The sequence shown here is derived from an EMBL/GenBank/DDBJ whole genome shotgun (WGS) entry which is preliminary data.</text>
</comment>
<dbReference type="EMBL" id="BAAARW010000001">
    <property type="protein sequence ID" value="GAA2399484.1"/>
    <property type="molecule type" value="Genomic_DNA"/>
</dbReference>
<evidence type="ECO:0000256" key="3">
    <source>
        <dbReference type="ARBA" id="ARBA00022475"/>
    </source>
</evidence>